<proteinExistence type="inferred from homology"/>
<accession>A0A183IRG6</accession>
<dbReference type="InterPro" id="IPR028846">
    <property type="entry name" value="Recoverin"/>
</dbReference>
<feature type="domain" description="EF-hand" evidence="7">
    <location>
        <begin position="96"/>
        <end position="131"/>
    </location>
</feature>
<dbReference type="PROSITE" id="PS00018">
    <property type="entry name" value="EF_HAND_1"/>
    <property type="match status" value="2"/>
</dbReference>
<dbReference type="PANTHER" id="PTHR23055:SF178">
    <property type="entry name" value="NEUROCALCIN HOMOLOG"/>
    <property type="match status" value="1"/>
</dbReference>
<evidence type="ECO:0000256" key="6">
    <source>
        <dbReference type="ARBA" id="ARBA00023288"/>
    </source>
</evidence>
<dbReference type="GO" id="GO:0005509">
    <property type="term" value="F:calcium ion binding"/>
    <property type="evidence" value="ECO:0007669"/>
    <property type="project" value="InterPro"/>
</dbReference>
<dbReference type="PROSITE" id="PS50222">
    <property type="entry name" value="EF_HAND_2"/>
    <property type="match status" value="3"/>
</dbReference>
<organism evidence="10">
    <name type="scientific">Soboliphyme baturini</name>
    <dbReference type="NCBI Taxonomy" id="241478"/>
    <lineage>
        <taxon>Eukaryota</taxon>
        <taxon>Metazoa</taxon>
        <taxon>Ecdysozoa</taxon>
        <taxon>Nematoda</taxon>
        <taxon>Enoplea</taxon>
        <taxon>Dorylaimia</taxon>
        <taxon>Dioctophymatida</taxon>
        <taxon>Dioctophymatoidea</taxon>
        <taxon>Soboliphymatidae</taxon>
        <taxon>Soboliphyme</taxon>
    </lineage>
</organism>
<evidence type="ECO:0000259" key="7">
    <source>
        <dbReference type="PROSITE" id="PS50222"/>
    </source>
</evidence>
<feature type="domain" description="EF-hand" evidence="7">
    <location>
        <begin position="60"/>
        <end position="95"/>
    </location>
</feature>
<evidence type="ECO:0000256" key="3">
    <source>
        <dbReference type="ARBA" id="ARBA00022723"/>
    </source>
</evidence>
<keyword evidence="5" id="KW-0106">Calcium</keyword>
<reference evidence="10" key="1">
    <citation type="submission" date="2016-06" db="UniProtKB">
        <authorList>
            <consortium name="WormBaseParasite"/>
        </authorList>
    </citation>
    <scope>IDENTIFICATION</scope>
</reference>
<keyword evidence="4" id="KW-0677">Repeat</keyword>
<dbReference type="FunFam" id="1.10.238.10:FF:000009">
    <property type="entry name" value="Visinin-like protein 1"/>
    <property type="match status" value="1"/>
</dbReference>
<evidence type="ECO:0000256" key="1">
    <source>
        <dbReference type="ARBA" id="ARBA00006049"/>
    </source>
</evidence>
<feature type="domain" description="EF-hand" evidence="7">
    <location>
        <begin position="144"/>
        <end position="179"/>
    </location>
</feature>
<dbReference type="Pfam" id="PF13499">
    <property type="entry name" value="EF-hand_7"/>
    <property type="match status" value="1"/>
</dbReference>
<dbReference type="OrthoDB" id="191686at2759"/>
<dbReference type="AlphaFoldDB" id="A0A183IRG6"/>
<evidence type="ECO:0000256" key="2">
    <source>
        <dbReference type="ARBA" id="ARBA00022707"/>
    </source>
</evidence>
<dbReference type="InterPro" id="IPR018247">
    <property type="entry name" value="EF_Hand_1_Ca_BS"/>
</dbReference>
<dbReference type="PRINTS" id="PR00450">
    <property type="entry name" value="RECOVERIN"/>
</dbReference>
<dbReference type="Gene3D" id="1.10.238.10">
    <property type="entry name" value="EF-hand"/>
    <property type="match status" value="1"/>
</dbReference>
<dbReference type="Proteomes" id="UP000270296">
    <property type="component" value="Unassembled WGS sequence"/>
</dbReference>
<dbReference type="PANTHER" id="PTHR23055">
    <property type="entry name" value="CALCIUM BINDING PROTEINS"/>
    <property type="match status" value="1"/>
</dbReference>
<dbReference type="EMBL" id="UZAM01009573">
    <property type="protein sequence ID" value="VDP09524.1"/>
    <property type="molecule type" value="Genomic_DNA"/>
</dbReference>
<keyword evidence="3" id="KW-0479">Metal-binding</keyword>
<evidence type="ECO:0000256" key="4">
    <source>
        <dbReference type="ARBA" id="ARBA00022737"/>
    </source>
</evidence>
<sequence length="191" mass="22006">MGQKNSRLRPEVIDDLRRNTEFTEQEIHDWYKGFTKDCPDGTLSAEEFKKIYSNLFPYGDASAFAKHVFRIFDSNNDGSIDFKEFMCALSVTSRGKTEQKLRWAFQMYDLDGDGYISRHEMLEIVAAIYKMVGNVVKMPDDEATPEKRTDKIFQMMDKNLDGKLSVEEFIKGAMSDKSIIRLLEDSVAAPR</sequence>
<dbReference type="CDD" id="cd00051">
    <property type="entry name" value="EFh"/>
    <property type="match status" value="2"/>
</dbReference>
<dbReference type="InterPro" id="IPR011992">
    <property type="entry name" value="EF-hand-dom_pair"/>
</dbReference>
<dbReference type="WBParaSite" id="SBAD_0000645601-mRNA-1">
    <property type="protein sequence ID" value="SBAD_0000645601-mRNA-1"/>
    <property type="gene ID" value="SBAD_0000645601"/>
</dbReference>
<keyword evidence="2" id="KW-0519">Myristate</keyword>
<name>A0A183IRG6_9BILA</name>
<reference evidence="8 9" key="2">
    <citation type="submission" date="2018-11" db="EMBL/GenBank/DDBJ databases">
        <authorList>
            <consortium name="Pathogen Informatics"/>
        </authorList>
    </citation>
    <scope>NUCLEOTIDE SEQUENCE [LARGE SCALE GENOMIC DNA]</scope>
</reference>
<dbReference type="SUPFAM" id="SSF47473">
    <property type="entry name" value="EF-hand"/>
    <property type="match status" value="1"/>
</dbReference>
<keyword evidence="6" id="KW-0449">Lipoprotein</keyword>
<dbReference type="InterPro" id="IPR002048">
    <property type="entry name" value="EF_hand_dom"/>
</dbReference>
<dbReference type="SMART" id="SM00054">
    <property type="entry name" value="EFh"/>
    <property type="match status" value="3"/>
</dbReference>
<evidence type="ECO:0000313" key="8">
    <source>
        <dbReference type="EMBL" id="VDP09524.1"/>
    </source>
</evidence>
<evidence type="ECO:0000313" key="10">
    <source>
        <dbReference type="WBParaSite" id="SBAD_0000645601-mRNA-1"/>
    </source>
</evidence>
<comment type="similarity">
    <text evidence="1">Belongs to the recoverin family.</text>
</comment>
<gene>
    <name evidence="8" type="ORF">SBAD_LOCUS6213</name>
</gene>
<evidence type="ECO:0000256" key="5">
    <source>
        <dbReference type="ARBA" id="ARBA00022837"/>
    </source>
</evidence>
<evidence type="ECO:0000313" key="9">
    <source>
        <dbReference type="Proteomes" id="UP000270296"/>
    </source>
</evidence>
<keyword evidence="9" id="KW-1185">Reference proteome</keyword>
<protein>
    <submittedName>
        <fullName evidence="10">Neurocalcin homolog</fullName>
    </submittedName>
</protein>
<dbReference type="Pfam" id="PF00036">
    <property type="entry name" value="EF-hand_1"/>
    <property type="match status" value="1"/>
</dbReference>